<name>A0ABT7VQQ7_9GAMM</name>
<keyword evidence="2" id="KW-0808">Transferase</keyword>
<sequence>MKIALITIHDITNYGTMLQAFATKEILSRYGEVETINYFRPRNYFHPRSFNNRLEVIRFRLNIRNFRSTIRNLRLVKYDISQFKDRSQLIRKFKKFLKSNLNLTKLVTRHELQNGVINDFNVYVCGSDQIWSETLRTNDEKFDRIYFLSFVSKKAKKISYASSMGECCRFTDSEKAKVKDLLKDFKAISVRESDAQEMLSPLLEREVFHVLDPTLLLTKEEWFETLKIDKSYRSIKEDYILVYQVVAITPLIKKAVEFFVQKFGMKVVFLGHKFESFINEVIHIKDAGPIDFIELFANANFVITDSFHGTCFSVNFKKPFVSVCPVRGANRIESLLNLLGLENRFIDDEKNIHKLSTDFSYELAEKKLEEERAKSIKFLRSNIEKVNG</sequence>
<organism evidence="2 3">
    <name type="scientific">Candidatus Marithioploca araucensis</name>
    <dbReference type="NCBI Taxonomy" id="70273"/>
    <lineage>
        <taxon>Bacteria</taxon>
        <taxon>Pseudomonadati</taxon>
        <taxon>Pseudomonadota</taxon>
        <taxon>Gammaproteobacteria</taxon>
        <taxon>Thiotrichales</taxon>
        <taxon>Thiotrichaceae</taxon>
        <taxon>Candidatus Marithioploca</taxon>
    </lineage>
</organism>
<keyword evidence="3" id="KW-1185">Reference proteome</keyword>
<dbReference type="EMBL" id="JAUCGM010000033">
    <property type="protein sequence ID" value="MDM8561989.1"/>
    <property type="molecule type" value="Genomic_DNA"/>
</dbReference>
<dbReference type="GO" id="GO:0016757">
    <property type="term" value="F:glycosyltransferase activity"/>
    <property type="evidence" value="ECO:0007669"/>
    <property type="project" value="UniProtKB-KW"/>
</dbReference>
<dbReference type="EC" id="2.4.-.-" evidence="2"/>
<gene>
    <name evidence="2" type="ORF">QUF54_01385</name>
</gene>
<evidence type="ECO:0000313" key="3">
    <source>
        <dbReference type="Proteomes" id="UP001171945"/>
    </source>
</evidence>
<comment type="caution">
    <text evidence="2">The sequence shown here is derived from an EMBL/GenBank/DDBJ whole genome shotgun (WGS) entry which is preliminary data.</text>
</comment>
<dbReference type="InterPro" id="IPR007345">
    <property type="entry name" value="Polysacch_pyruvyl_Trfase"/>
</dbReference>
<evidence type="ECO:0000313" key="2">
    <source>
        <dbReference type="EMBL" id="MDM8561989.1"/>
    </source>
</evidence>
<dbReference type="Pfam" id="PF04230">
    <property type="entry name" value="PS_pyruv_trans"/>
    <property type="match status" value="1"/>
</dbReference>
<feature type="domain" description="Polysaccharide pyruvyl transferase" evidence="1">
    <location>
        <begin position="13"/>
        <end position="323"/>
    </location>
</feature>
<protein>
    <submittedName>
        <fullName evidence="2">Polysaccharide pyruvyl transferase family protein</fullName>
        <ecNumber evidence="2">2.4.-.-</ecNumber>
    </submittedName>
</protein>
<keyword evidence="2" id="KW-0328">Glycosyltransferase</keyword>
<accession>A0ABT7VQQ7</accession>
<proteinExistence type="predicted"/>
<evidence type="ECO:0000259" key="1">
    <source>
        <dbReference type="Pfam" id="PF04230"/>
    </source>
</evidence>
<dbReference type="Proteomes" id="UP001171945">
    <property type="component" value="Unassembled WGS sequence"/>
</dbReference>
<reference evidence="2" key="1">
    <citation type="submission" date="2023-06" db="EMBL/GenBank/DDBJ databases">
        <title>Uncultivated large filamentous bacteria from sulfidic sediments reveal new species and different genomic features in energy metabolism and defense.</title>
        <authorList>
            <person name="Fonseca A."/>
        </authorList>
    </citation>
    <scope>NUCLEOTIDE SEQUENCE</scope>
    <source>
        <strain evidence="2">HSG4</strain>
    </source>
</reference>